<comment type="caution">
    <text evidence="1">The sequence shown here is derived from an EMBL/GenBank/DDBJ whole genome shotgun (WGS) entry which is preliminary data.</text>
</comment>
<sequence length="259" mass="26672">MYRKVAWTSFGSGGGAAVEKGEARGWFVGGGCDGSHWSLGAYLVGEGICGAEWAGCTAVAERGGLAILVDVTVVVLRVGTVRGGVWTEGRRGRRGRGLAGWEFSAGDFAPEDLVGARARCGGRAGSGHAGSGGCAGRLLCRVKEGLGSRRADGFWTISLKVSWCSTLKTTISLGSCPIALLSVSNICVTSTSAIASKVPYLVALVAPLGARAIVVEMALVALGQGSPIRLPFACPHVARFGNILPFEGLLFGLTWLFLG</sequence>
<dbReference type="EMBL" id="BQNB010018093">
    <property type="protein sequence ID" value="GJT70611.1"/>
    <property type="molecule type" value="Genomic_DNA"/>
</dbReference>
<reference evidence="1" key="2">
    <citation type="submission" date="2022-01" db="EMBL/GenBank/DDBJ databases">
        <authorList>
            <person name="Yamashiro T."/>
            <person name="Shiraishi A."/>
            <person name="Satake H."/>
            <person name="Nakayama K."/>
        </authorList>
    </citation>
    <scope>NUCLEOTIDE SEQUENCE</scope>
</reference>
<reference evidence="1" key="1">
    <citation type="journal article" date="2022" name="Int. J. Mol. Sci.">
        <title>Draft Genome of Tanacetum Coccineum: Genomic Comparison of Closely Related Tanacetum-Family Plants.</title>
        <authorList>
            <person name="Yamashiro T."/>
            <person name="Shiraishi A."/>
            <person name="Nakayama K."/>
            <person name="Satake H."/>
        </authorList>
    </citation>
    <scope>NUCLEOTIDE SEQUENCE</scope>
</reference>
<protein>
    <submittedName>
        <fullName evidence="1">Uncharacterized protein</fullName>
    </submittedName>
</protein>
<proteinExistence type="predicted"/>
<organism evidence="1 2">
    <name type="scientific">Tanacetum coccineum</name>
    <dbReference type="NCBI Taxonomy" id="301880"/>
    <lineage>
        <taxon>Eukaryota</taxon>
        <taxon>Viridiplantae</taxon>
        <taxon>Streptophyta</taxon>
        <taxon>Embryophyta</taxon>
        <taxon>Tracheophyta</taxon>
        <taxon>Spermatophyta</taxon>
        <taxon>Magnoliopsida</taxon>
        <taxon>eudicotyledons</taxon>
        <taxon>Gunneridae</taxon>
        <taxon>Pentapetalae</taxon>
        <taxon>asterids</taxon>
        <taxon>campanulids</taxon>
        <taxon>Asterales</taxon>
        <taxon>Asteraceae</taxon>
        <taxon>Asteroideae</taxon>
        <taxon>Anthemideae</taxon>
        <taxon>Anthemidinae</taxon>
        <taxon>Tanacetum</taxon>
    </lineage>
</organism>
<accession>A0ABQ5G4Z4</accession>
<evidence type="ECO:0000313" key="1">
    <source>
        <dbReference type="EMBL" id="GJT70611.1"/>
    </source>
</evidence>
<name>A0ABQ5G4Z4_9ASTR</name>
<evidence type="ECO:0000313" key="2">
    <source>
        <dbReference type="Proteomes" id="UP001151760"/>
    </source>
</evidence>
<keyword evidence="2" id="KW-1185">Reference proteome</keyword>
<dbReference type="Proteomes" id="UP001151760">
    <property type="component" value="Unassembled WGS sequence"/>
</dbReference>
<gene>
    <name evidence="1" type="ORF">Tco_1029897</name>
</gene>